<dbReference type="AlphaFoldDB" id="A0A1I7XIW6"/>
<evidence type="ECO:0000256" key="1">
    <source>
        <dbReference type="SAM" id="Phobius"/>
    </source>
</evidence>
<keyword evidence="1" id="KW-0812">Transmembrane</keyword>
<dbReference type="WBParaSite" id="Hba_17644">
    <property type="protein sequence ID" value="Hba_17644"/>
    <property type="gene ID" value="Hba_17644"/>
</dbReference>
<dbReference type="Proteomes" id="UP000095283">
    <property type="component" value="Unplaced"/>
</dbReference>
<feature type="transmembrane region" description="Helical" evidence="1">
    <location>
        <begin position="12"/>
        <end position="31"/>
    </location>
</feature>
<keyword evidence="1" id="KW-0472">Membrane</keyword>
<accession>A0A1I7XIW6</accession>
<protein>
    <submittedName>
        <fullName evidence="3">DUF3149 domain-containing protein</fullName>
    </submittedName>
</protein>
<evidence type="ECO:0000313" key="2">
    <source>
        <dbReference type="Proteomes" id="UP000095283"/>
    </source>
</evidence>
<keyword evidence="1" id="KW-1133">Transmembrane helix</keyword>
<sequence length="33" mass="4091">MIDRRVREDWIILVIGCIVTIIFMYAFYRLWKG</sequence>
<evidence type="ECO:0000313" key="3">
    <source>
        <dbReference type="WBParaSite" id="Hba_17644"/>
    </source>
</evidence>
<name>A0A1I7XIW6_HETBA</name>
<keyword evidence="2" id="KW-1185">Reference proteome</keyword>
<proteinExistence type="predicted"/>
<organism evidence="2 3">
    <name type="scientific">Heterorhabditis bacteriophora</name>
    <name type="common">Entomopathogenic nematode worm</name>
    <dbReference type="NCBI Taxonomy" id="37862"/>
    <lineage>
        <taxon>Eukaryota</taxon>
        <taxon>Metazoa</taxon>
        <taxon>Ecdysozoa</taxon>
        <taxon>Nematoda</taxon>
        <taxon>Chromadorea</taxon>
        <taxon>Rhabditida</taxon>
        <taxon>Rhabditina</taxon>
        <taxon>Rhabditomorpha</taxon>
        <taxon>Strongyloidea</taxon>
        <taxon>Heterorhabditidae</taxon>
        <taxon>Heterorhabditis</taxon>
    </lineage>
</organism>
<reference evidence="3" key="1">
    <citation type="submission" date="2016-11" db="UniProtKB">
        <authorList>
            <consortium name="WormBaseParasite"/>
        </authorList>
    </citation>
    <scope>IDENTIFICATION</scope>
</reference>